<dbReference type="AlphaFoldDB" id="A0A9K3H8X9"/>
<reference evidence="1" key="1">
    <citation type="journal article" date="2017" name="Nature">
        <title>The sunflower genome provides insights into oil metabolism, flowering and Asterid evolution.</title>
        <authorList>
            <person name="Badouin H."/>
            <person name="Gouzy J."/>
            <person name="Grassa C.J."/>
            <person name="Murat F."/>
            <person name="Staton S.E."/>
            <person name="Cottret L."/>
            <person name="Lelandais-Briere C."/>
            <person name="Owens G.L."/>
            <person name="Carrere S."/>
            <person name="Mayjonade B."/>
            <person name="Legrand L."/>
            <person name="Gill N."/>
            <person name="Kane N.C."/>
            <person name="Bowers J.E."/>
            <person name="Hubner S."/>
            <person name="Bellec A."/>
            <person name="Berard A."/>
            <person name="Berges H."/>
            <person name="Blanchet N."/>
            <person name="Boniface M.C."/>
            <person name="Brunel D."/>
            <person name="Catrice O."/>
            <person name="Chaidir N."/>
            <person name="Claudel C."/>
            <person name="Donnadieu C."/>
            <person name="Faraut T."/>
            <person name="Fievet G."/>
            <person name="Helmstetter N."/>
            <person name="King M."/>
            <person name="Knapp S.J."/>
            <person name="Lai Z."/>
            <person name="Le Paslier M.C."/>
            <person name="Lippi Y."/>
            <person name="Lorenzon L."/>
            <person name="Mandel J.R."/>
            <person name="Marage G."/>
            <person name="Marchand G."/>
            <person name="Marquand E."/>
            <person name="Bret-Mestries E."/>
            <person name="Morien E."/>
            <person name="Nambeesan S."/>
            <person name="Nguyen T."/>
            <person name="Pegot-Espagnet P."/>
            <person name="Pouilly N."/>
            <person name="Raftis F."/>
            <person name="Sallet E."/>
            <person name="Schiex T."/>
            <person name="Thomas J."/>
            <person name="Vandecasteele C."/>
            <person name="Vares D."/>
            <person name="Vear F."/>
            <person name="Vautrin S."/>
            <person name="Crespi M."/>
            <person name="Mangin B."/>
            <person name="Burke J.M."/>
            <person name="Salse J."/>
            <person name="Munos S."/>
            <person name="Vincourt P."/>
            <person name="Rieseberg L.H."/>
            <person name="Langlade N.B."/>
        </authorList>
    </citation>
    <scope>NUCLEOTIDE SEQUENCE</scope>
    <source>
        <tissue evidence="1">Leaves</tissue>
    </source>
</reference>
<protein>
    <submittedName>
        <fullName evidence="1">Uncharacterized protein</fullName>
    </submittedName>
</protein>
<dbReference type="Gramene" id="mRNA:HanXRQr2_Chr14g0670321">
    <property type="protein sequence ID" value="mRNA:HanXRQr2_Chr14g0670321"/>
    <property type="gene ID" value="HanXRQr2_Chr14g0670321"/>
</dbReference>
<evidence type="ECO:0000313" key="1">
    <source>
        <dbReference type="EMBL" id="KAF5771415.1"/>
    </source>
</evidence>
<proteinExistence type="predicted"/>
<sequence>MMPLVDCKVQLLGFPLLTLANRIKCRKEINLVSYKQNRLPEKRFHNIFL</sequence>
<name>A0A9K3H8X9_HELAN</name>
<evidence type="ECO:0000313" key="2">
    <source>
        <dbReference type="Proteomes" id="UP000215914"/>
    </source>
</evidence>
<comment type="caution">
    <text evidence="1">The sequence shown here is derived from an EMBL/GenBank/DDBJ whole genome shotgun (WGS) entry which is preliminary data.</text>
</comment>
<gene>
    <name evidence="1" type="ORF">HanXRQr2_Chr14g0670321</name>
</gene>
<dbReference type="EMBL" id="MNCJ02000329">
    <property type="protein sequence ID" value="KAF5771415.1"/>
    <property type="molecule type" value="Genomic_DNA"/>
</dbReference>
<accession>A0A9K3H8X9</accession>
<reference evidence="1" key="2">
    <citation type="submission" date="2020-06" db="EMBL/GenBank/DDBJ databases">
        <title>Helianthus annuus Genome sequencing and assembly Release 2.</title>
        <authorList>
            <person name="Gouzy J."/>
            <person name="Langlade N."/>
            <person name="Munos S."/>
        </authorList>
    </citation>
    <scope>NUCLEOTIDE SEQUENCE</scope>
    <source>
        <tissue evidence="1">Leaves</tissue>
    </source>
</reference>
<dbReference type="Proteomes" id="UP000215914">
    <property type="component" value="Unassembled WGS sequence"/>
</dbReference>
<organism evidence="1 2">
    <name type="scientific">Helianthus annuus</name>
    <name type="common">Common sunflower</name>
    <dbReference type="NCBI Taxonomy" id="4232"/>
    <lineage>
        <taxon>Eukaryota</taxon>
        <taxon>Viridiplantae</taxon>
        <taxon>Streptophyta</taxon>
        <taxon>Embryophyta</taxon>
        <taxon>Tracheophyta</taxon>
        <taxon>Spermatophyta</taxon>
        <taxon>Magnoliopsida</taxon>
        <taxon>eudicotyledons</taxon>
        <taxon>Gunneridae</taxon>
        <taxon>Pentapetalae</taxon>
        <taxon>asterids</taxon>
        <taxon>campanulids</taxon>
        <taxon>Asterales</taxon>
        <taxon>Asteraceae</taxon>
        <taxon>Asteroideae</taxon>
        <taxon>Heliantheae alliance</taxon>
        <taxon>Heliantheae</taxon>
        <taxon>Helianthus</taxon>
    </lineage>
</organism>
<keyword evidence="2" id="KW-1185">Reference proteome</keyword>